<keyword evidence="3" id="KW-1185">Reference proteome</keyword>
<feature type="compositionally biased region" description="Low complexity" evidence="1">
    <location>
        <begin position="31"/>
        <end position="42"/>
    </location>
</feature>
<reference evidence="2" key="1">
    <citation type="journal article" date="2020" name="Stud. Mycol.">
        <title>101 Dothideomycetes genomes: a test case for predicting lifestyles and emergence of pathogens.</title>
        <authorList>
            <person name="Haridas S."/>
            <person name="Albert R."/>
            <person name="Binder M."/>
            <person name="Bloem J."/>
            <person name="Labutti K."/>
            <person name="Salamov A."/>
            <person name="Andreopoulos B."/>
            <person name="Baker S."/>
            <person name="Barry K."/>
            <person name="Bills G."/>
            <person name="Bluhm B."/>
            <person name="Cannon C."/>
            <person name="Castanera R."/>
            <person name="Culley D."/>
            <person name="Daum C."/>
            <person name="Ezra D."/>
            <person name="Gonzalez J."/>
            <person name="Henrissat B."/>
            <person name="Kuo A."/>
            <person name="Liang C."/>
            <person name="Lipzen A."/>
            <person name="Lutzoni F."/>
            <person name="Magnuson J."/>
            <person name="Mondo S."/>
            <person name="Nolan M."/>
            <person name="Ohm R."/>
            <person name="Pangilinan J."/>
            <person name="Park H.-J."/>
            <person name="Ramirez L."/>
            <person name="Alfaro M."/>
            <person name="Sun H."/>
            <person name="Tritt A."/>
            <person name="Yoshinaga Y."/>
            <person name="Zwiers L.-H."/>
            <person name="Turgeon B."/>
            <person name="Goodwin S."/>
            <person name="Spatafora J."/>
            <person name="Crous P."/>
            <person name="Grigoriev I."/>
        </authorList>
    </citation>
    <scope>NUCLEOTIDE SEQUENCE</scope>
    <source>
        <strain evidence="2">CBS 121167</strain>
    </source>
</reference>
<dbReference type="Proteomes" id="UP000799438">
    <property type="component" value="Unassembled WGS sequence"/>
</dbReference>
<name>A0A6A6B624_9PEZI</name>
<dbReference type="EMBL" id="ML995495">
    <property type="protein sequence ID" value="KAF2138725.1"/>
    <property type="molecule type" value="Genomic_DNA"/>
</dbReference>
<accession>A0A6A6B624</accession>
<evidence type="ECO:0000313" key="2">
    <source>
        <dbReference type="EMBL" id="KAF2138725.1"/>
    </source>
</evidence>
<protein>
    <submittedName>
        <fullName evidence="2">Uncharacterized protein</fullName>
    </submittedName>
</protein>
<proteinExistence type="predicted"/>
<sequence length="248" mass="26620">MPPPTAPTVRLPNEPALDLCPPRPSRTFPLRPFSASPASSRPRSGRGGERAALSVLQIQSSSPCCGQIFTAPPAILAPRPSGSGWRPGSRGPASHHRSCDATKPYVVLMYIRLSPAHLQLALTVFRDGPFQTDLDSARPHPTTSHLRCHTYATNSRTSFGRPVAASTPAPSSPCCRQDIEGDMVVGSGGRGMTNAPKEANGRIARDAPLPPYRSDRHGIWVHFQAHSMEIIRSDECHDTVKSRGGPAT</sequence>
<evidence type="ECO:0000313" key="3">
    <source>
        <dbReference type="Proteomes" id="UP000799438"/>
    </source>
</evidence>
<feature type="region of interest" description="Disordered" evidence="1">
    <location>
        <begin position="1"/>
        <end position="50"/>
    </location>
</feature>
<dbReference type="RefSeq" id="XP_033394438.1">
    <property type="nucleotide sequence ID" value="XM_033547208.1"/>
</dbReference>
<dbReference type="GeneID" id="54304715"/>
<evidence type="ECO:0000256" key="1">
    <source>
        <dbReference type="SAM" id="MobiDB-lite"/>
    </source>
</evidence>
<gene>
    <name evidence="2" type="ORF">K452DRAFT_83606</name>
</gene>
<feature type="compositionally biased region" description="Low complexity" evidence="1">
    <location>
        <begin position="79"/>
        <end position="92"/>
    </location>
</feature>
<dbReference type="AlphaFoldDB" id="A0A6A6B624"/>
<feature type="region of interest" description="Disordered" evidence="1">
    <location>
        <begin position="79"/>
        <end position="98"/>
    </location>
</feature>
<organism evidence="2 3">
    <name type="scientific">Aplosporella prunicola CBS 121167</name>
    <dbReference type="NCBI Taxonomy" id="1176127"/>
    <lineage>
        <taxon>Eukaryota</taxon>
        <taxon>Fungi</taxon>
        <taxon>Dikarya</taxon>
        <taxon>Ascomycota</taxon>
        <taxon>Pezizomycotina</taxon>
        <taxon>Dothideomycetes</taxon>
        <taxon>Dothideomycetes incertae sedis</taxon>
        <taxon>Botryosphaeriales</taxon>
        <taxon>Aplosporellaceae</taxon>
        <taxon>Aplosporella</taxon>
    </lineage>
</organism>